<gene>
    <name evidence="5" type="ORF">H7U36_12540</name>
</gene>
<sequence>MEYSHEIIRPNEDIPFKLFVFEGKDGNYIRQKHWHRSIEIFALFEGELTFFINEEEYPLRPGEFMLVNSNEVHSVFSPRANQTIVLQIPLSTFENYYTDERFIYFSRSSRLQDDEVMKLIEDMYRTYRARECGYELKVQSQFYMLIYILVTKYRKMEVNPEMVRIGKKLNRLSAITDYMKKNYNKELSLETLARTFGYSPTYLSRMFRKYAKTNYKAYLDGIRLEHGMEQLERTDLSIGEIAVRCGFPNSKSFSRAFREKYGVLPSRFRKGD</sequence>
<evidence type="ECO:0000313" key="5">
    <source>
        <dbReference type="EMBL" id="MBM6738918.1"/>
    </source>
</evidence>
<dbReference type="InterPro" id="IPR037923">
    <property type="entry name" value="HTH-like"/>
</dbReference>
<evidence type="ECO:0000313" key="6">
    <source>
        <dbReference type="Proteomes" id="UP000716906"/>
    </source>
</evidence>
<reference evidence="5 6" key="1">
    <citation type="journal article" date="2021" name="Sci. Rep.">
        <title>The distribution of antibiotic resistance genes in chicken gut microbiota commensals.</title>
        <authorList>
            <person name="Juricova H."/>
            <person name="Matiasovicova J."/>
            <person name="Kubasova T."/>
            <person name="Cejkova D."/>
            <person name="Rychlik I."/>
        </authorList>
    </citation>
    <scope>NUCLEOTIDE SEQUENCE [LARGE SCALE GENOMIC DNA]</scope>
    <source>
        <strain evidence="5 6">An773</strain>
    </source>
</reference>
<dbReference type="SUPFAM" id="SSF51215">
    <property type="entry name" value="Regulatory protein AraC"/>
    <property type="match status" value="1"/>
</dbReference>
<dbReference type="PANTHER" id="PTHR43280">
    <property type="entry name" value="ARAC-FAMILY TRANSCRIPTIONAL REGULATOR"/>
    <property type="match status" value="1"/>
</dbReference>
<dbReference type="CDD" id="cd02208">
    <property type="entry name" value="cupin_RmlC-like"/>
    <property type="match status" value="1"/>
</dbReference>
<dbReference type="InterPro" id="IPR020449">
    <property type="entry name" value="Tscrpt_reg_AraC-type_HTH"/>
</dbReference>
<dbReference type="InterPro" id="IPR018060">
    <property type="entry name" value="HTH_AraC"/>
</dbReference>
<dbReference type="Proteomes" id="UP000716906">
    <property type="component" value="Unassembled WGS sequence"/>
</dbReference>
<comment type="caution">
    <text evidence="5">The sequence shown here is derived from an EMBL/GenBank/DDBJ whole genome shotgun (WGS) entry which is preliminary data.</text>
</comment>
<dbReference type="SMART" id="SM00342">
    <property type="entry name" value="HTH_ARAC"/>
    <property type="match status" value="1"/>
</dbReference>
<dbReference type="SUPFAM" id="SSF46689">
    <property type="entry name" value="Homeodomain-like"/>
    <property type="match status" value="2"/>
</dbReference>
<dbReference type="InterPro" id="IPR014710">
    <property type="entry name" value="RmlC-like_jellyroll"/>
</dbReference>
<proteinExistence type="predicted"/>
<name>A0ABS2EBA2_9FIRM</name>
<evidence type="ECO:0000256" key="3">
    <source>
        <dbReference type="ARBA" id="ARBA00023163"/>
    </source>
</evidence>
<keyword evidence="3" id="KW-0804">Transcription</keyword>
<dbReference type="RefSeq" id="WP_138303239.1">
    <property type="nucleotide sequence ID" value="NZ_JACLYY010000013.1"/>
</dbReference>
<dbReference type="PROSITE" id="PS01124">
    <property type="entry name" value="HTH_ARAC_FAMILY_2"/>
    <property type="match status" value="1"/>
</dbReference>
<evidence type="ECO:0000259" key="4">
    <source>
        <dbReference type="PROSITE" id="PS01124"/>
    </source>
</evidence>
<dbReference type="Pfam" id="PF12833">
    <property type="entry name" value="HTH_18"/>
    <property type="match status" value="1"/>
</dbReference>
<feature type="domain" description="HTH araC/xylS-type" evidence="4">
    <location>
        <begin position="173"/>
        <end position="271"/>
    </location>
</feature>
<dbReference type="PANTHER" id="PTHR43280:SF2">
    <property type="entry name" value="HTH-TYPE TRANSCRIPTIONAL REGULATOR EXSA"/>
    <property type="match status" value="1"/>
</dbReference>
<keyword evidence="1" id="KW-0805">Transcription regulation</keyword>
<dbReference type="Gene3D" id="2.60.120.10">
    <property type="entry name" value="Jelly Rolls"/>
    <property type="match status" value="1"/>
</dbReference>
<protein>
    <submittedName>
        <fullName evidence="5">Helix-turn-helix transcriptional regulator</fullName>
    </submittedName>
</protein>
<dbReference type="Pfam" id="PF02311">
    <property type="entry name" value="AraC_binding"/>
    <property type="match status" value="1"/>
</dbReference>
<dbReference type="PRINTS" id="PR00032">
    <property type="entry name" value="HTHARAC"/>
</dbReference>
<organism evidence="5 6">
    <name type="scientific">Faecalicatena fissicatena</name>
    <dbReference type="NCBI Taxonomy" id="290055"/>
    <lineage>
        <taxon>Bacteria</taxon>
        <taxon>Bacillati</taxon>
        <taxon>Bacillota</taxon>
        <taxon>Clostridia</taxon>
        <taxon>Lachnospirales</taxon>
        <taxon>Lachnospiraceae</taxon>
        <taxon>Faecalicatena</taxon>
    </lineage>
</organism>
<dbReference type="PROSITE" id="PS00041">
    <property type="entry name" value="HTH_ARAC_FAMILY_1"/>
    <property type="match status" value="1"/>
</dbReference>
<evidence type="ECO:0000256" key="1">
    <source>
        <dbReference type="ARBA" id="ARBA00023015"/>
    </source>
</evidence>
<accession>A0ABS2EBA2</accession>
<dbReference type="InterPro" id="IPR003313">
    <property type="entry name" value="AraC-bd"/>
</dbReference>
<dbReference type="Gene3D" id="1.10.10.60">
    <property type="entry name" value="Homeodomain-like"/>
    <property type="match status" value="2"/>
</dbReference>
<keyword evidence="2" id="KW-0238">DNA-binding</keyword>
<dbReference type="InterPro" id="IPR018062">
    <property type="entry name" value="HTH_AraC-typ_CS"/>
</dbReference>
<dbReference type="InterPro" id="IPR009057">
    <property type="entry name" value="Homeodomain-like_sf"/>
</dbReference>
<evidence type="ECO:0000256" key="2">
    <source>
        <dbReference type="ARBA" id="ARBA00023125"/>
    </source>
</evidence>
<keyword evidence="6" id="KW-1185">Reference proteome</keyword>
<dbReference type="EMBL" id="JACLYY010000013">
    <property type="protein sequence ID" value="MBM6738918.1"/>
    <property type="molecule type" value="Genomic_DNA"/>
</dbReference>